<reference evidence="4 8" key="2">
    <citation type="submission" date="2019-05" db="EMBL/GenBank/DDBJ databases">
        <authorList>
            <person name="Schori C."/>
            <person name="Ahrens C."/>
        </authorList>
    </citation>
    <scope>NUCLEOTIDE SEQUENCE [LARGE SCALE GENOMIC DNA]</scope>
    <source>
        <strain evidence="4 8">DSM 10702</strain>
    </source>
</reference>
<evidence type="ECO:0000313" key="8">
    <source>
        <dbReference type="Proteomes" id="UP000515243"/>
    </source>
</evidence>
<dbReference type="EMBL" id="LRDH01000098">
    <property type="protein sequence ID" value="PPV15543.1"/>
    <property type="molecule type" value="Genomic_DNA"/>
</dbReference>
<dbReference type="Proteomes" id="UP000321089">
    <property type="component" value="Unassembled WGS sequence"/>
</dbReference>
<evidence type="ECO:0000313" key="6">
    <source>
        <dbReference type="Proteomes" id="UP000321089"/>
    </source>
</evidence>
<dbReference type="Proteomes" id="UP000474042">
    <property type="component" value="Unassembled WGS sequence"/>
</dbReference>
<dbReference type="RefSeq" id="WP_002581388.1">
    <property type="nucleotide sequence ID" value="NZ_AP019717.1"/>
</dbReference>
<organism evidence="3 5">
    <name type="scientific">Clostridium butyricum</name>
    <dbReference type="NCBI Taxonomy" id="1492"/>
    <lineage>
        <taxon>Bacteria</taxon>
        <taxon>Bacillati</taxon>
        <taxon>Bacillota</taxon>
        <taxon>Clostridia</taxon>
        <taxon>Eubacteriales</taxon>
        <taxon>Clostridiaceae</taxon>
        <taxon>Clostridium</taxon>
    </lineage>
</organism>
<dbReference type="EMBL" id="WOFV02000031">
    <property type="protein sequence ID" value="NAS18359.1"/>
    <property type="molecule type" value="Genomic_DNA"/>
</dbReference>
<dbReference type="Proteomes" id="UP000515243">
    <property type="component" value="Chromosome 2"/>
</dbReference>
<accession>A0A0A6PXL9</accession>
<dbReference type="AlphaFoldDB" id="A0A0A6PXL9"/>
<evidence type="ECO:0000313" key="5">
    <source>
        <dbReference type="Proteomes" id="UP000238081"/>
    </source>
</evidence>
<evidence type="ECO:0000313" key="2">
    <source>
        <dbReference type="EMBL" id="NAS18359.1"/>
    </source>
</evidence>
<dbReference type="KEGG" id="cbut:ATN24_19840"/>
<protein>
    <submittedName>
        <fullName evidence="3">Uncharacterized protein</fullName>
    </submittedName>
</protein>
<reference evidence="1 6" key="3">
    <citation type="submission" date="2019-07" db="EMBL/GenBank/DDBJ databases">
        <title>Whole genome shotgun sequence of Clostridium butyricum NBRC 3858.</title>
        <authorList>
            <person name="Hosoyama A."/>
            <person name="Uohara A."/>
            <person name="Ohji S."/>
            <person name="Ichikawa N."/>
        </authorList>
    </citation>
    <scope>NUCLEOTIDE SEQUENCE [LARGE SCALE GENOMIC DNA]</scope>
    <source>
        <strain evidence="1 6">NBRC 3858</strain>
    </source>
</reference>
<dbReference type="Proteomes" id="UP000238081">
    <property type="component" value="Unassembled WGS sequence"/>
</dbReference>
<dbReference type="GeneID" id="92946431"/>
<evidence type="ECO:0000313" key="3">
    <source>
        <dbReference type="EMBL" id="PPV15543.1"/>
    </source>
</evidence>
<evidence type="ECO:0000313" key="4">
    <source>
        <dbReference type="EMBL" id="QMW93124.1"/>
    </source>
</evidence>
<name>A0A0A6PXL9_CLOBU</name>
<reference evidence="2 7" key="4">
    <citation type="submission" date="2020-01" db="EMBL/GenBank/DDBJ databases">
        <title>Genome sequence of a 1,3-propanediol producer, Clostridium butyricum S3.</title>
        <authorList>
            <person name="Zhou J."/>
        </authorList>
    </citation>
    <scope>NUCLEOTIDE SEQUENCE [LARGE SCALE GENOMIC DNA]</scope>
    <source>
        <strain evidence="2 7">S3</strain>
    </source>
</reference>
<gene>
    <name evidence="3" type="ORF">AWN73_11505</name>
    <name evidence="1" type="ORF">CBU02nite_33490</name>
    <name evidence="4" type="ORF">FF104_19615</name>
    <name evidence="2" type="ORF">GND98_010890</name>
</gene>
<dbReference type="EMBL" id="CP040627">
    <property type="protein sequence ID" value="QMW93124.1"/>
    <property type="molecule type" value="Genomic_DNA"/>
</dbReference>
<evidence type="ECO:0000313" key="1">
    <source>
        <dbReference type="EMBL" id="GEQ22843.1"/>
    </source>
</evidence>
<sequence>MMYKTFNKSKQVSSQCCYCDFNKKLSKFISKASKNLSDFLRSLFTSKPYSFDEYSPVKQSYNSKNITDFYLTESRRTFL</sequence>
<dbReference type="EMBL" id="BKBC01000063">
    <property type="protein sequence ID" value="GEQ22843.1"/>
    <property type="molecule type" value="Genomic_DNA"/>
</dbReference>
<proteinExistence type="predicted"/>
<reference evidence="3 5" key="1">
    <citation type="submission" date="2016-01" db="EMBL/GenBank/DDBJ databases">
        <title>Characterization of the Clostridium difficile lineages that are prevalent in Hong Kong and China.</title>
        <authorList>
            <person name="Kwok J.S.-L."/>
            <person name="Lam W.-Y."/>
            <person name="Ip M."/>
            <person name="Chan T.-F."/>
            <person name="Hawkey P.M."/>
            <person name="Tsui S.K.-W."/>
        </authorList>
    </citation>
    <scope>NUCLEOTIDE SEQUENCE [LARGE SCALE GENOMIC DNA]</scope>
    <source>
        <strain evidence="3 5">300064</strain>
    </source>
</reference>
<evidence type="ECO:0000313" key="7">
    <source>
        <dbReference type="Proteomes" id="UP000474042"/>
    </source>
</evidence>